<dbReference type="Proteomes" id="UP001628193">
    <property type="component" value="Unassembled WGS sequence"/>
</dbReference>
<evidence type="ECO:0000313" key="2">
    <source>
        <dbReference type="EMBL" id="GAB0058484.1"/>
    </source>
</evidence>
<proteinExistence type="predicted"/>
<reference evidence="2 3" key="1">
    <citation type="submission" date="2024-05" db="EMBL/GenBank/DDBJ databases">
        <authorList>
            <consortium name="Candidatus Magnetaquicoccaceae bacterium FCR-1 genome sequencing consortium"/>
            <person name="Shimoshige H."/>
            <person name="Shimamura S."/>
            <person name="Taoka A."/>
            <person name="Kobayashi H."/>
            <person name="Maekawa T."/>
        </authorList>
    </citation>
    <scope>NUCLEOTIDE SEQUENCE [LARGE SCALE GENOMIC DNA]</scope>
    <source>
        <strain evidence="2 3">FCR-1</strain>
    </source>
</reference>
<feature type="transmembrane region" description="Helical" evidence="1">
    <location>
        <begin position="12"/>
        <end position="29"/>
    </location>
</feature>
<feature type="transmembrane region" description="Helical" evidence="1">
    <location>
        <begin position="133"/>
        <end position="150"/>
    </location>
</feature>
<comment type="caution">
    <text evidence="2">The sequence shown here is derived from an EMBL/GenBank/DDBJ whole genome shotgun (WGS) entry which is preliminary data.</text>
</comment>
<feature type="transmembrane region" description="Helical" evidence="1">
    <location>
        <begin position="96"/>
        <end position="121"/>
    </location>
</feature>
<dbReference type="EMBL" id="BAAFGK010000005">
    <property type="protein sequence ID" value="GAB0058484.1"/>
    <property type="molecule type" value="Genomic_DNA"/>
</dbReference>
<keyword evidence="1" id="KW-0812">Transmembrane</keyword>
<keyword evidence="1" id="KW-0472">Membrane</keyword>
<evidence type="ECO:0000256" key="1">
    <source>
        <dbReference type="SAM" id="Phobius"/>
    </source>
</evidence>
<organism evidence="2 3">
    <name type="scientific">Candidatus Magnetaquiglobus chichijimensis</name>
    <dbReference type="NCBI Taxonomy" id="3141448"/>
    <lineage>
        <taxon>Bacteria</taxon>
        <taxon>Pseudomonadati</taxon>
        <taxon>Pseudomonadota</taxon>
        <taxon>Magnetococcia</taxon>
        <taxon>Magnetococcales</taxon>
        <taxon>Candidatus Magnetaquicoccaceae</taxon>
        <taxon>Candidatus Magnetaquiglobus</taxon>
    </lineage>
</organism>
<reference evidence="2 3" key="2">
    <citation type="submission" date="2024-09" db="EMBL/GenBank/DDBJ databases">
        <title>Draft genome sequence of Candidatus Magnetaquicoccaceae bacterium FCR-1.</title>
        <authorList>
            <person name="Shimoshige H."/>
            <person name="Shimamura S."/>
            <person name="Taoka A."/>
            <person name="Kobayashi H."/>
            <person name="Maekawa T."/>
        </authorList>
    </citation>
    <scope>NUCLEOTIDE SEQUENCE [LARGE SCALE GENOMIC DNA]</scope>
    <source>
        <strain evidence="2 3">FCR-1</strain>
    </source>
</reference>
<feature type="transmembrane region" description="Helical" evidence="1">
    <location>
        <begin position="215"/>
        <end position="239"/>
    </location>
</feature>
<gene>
    <name evidence="2" type="ORF">SIID45300_02833</name>
</gene>
<keyword evidence="1" id="KW-1133">Transmembrane helix</keyword>
<feature type="transmembrane region" description="Helical" evidence="1">
    <location>
        <begin position="404"/>
        <end position="428"/>
    </location>
</feature>
<protein>
    <recommendedName>
        <fullName evidence="4">Glycosyltransferase RgtA/B/C/D-like domain-containing protein</fullName>
    </recommendedName>
</protein>
<feature type="transmembrane region" description="Helical" evidence="1">
    <location>
        <begin position="177"/>
        <end position="194"/>
    </location>
</feature>
<evidence type="ECO:0008006" key="4">
    <source>
        <dbReference type="Google" id="ProtNLM"/>
    </source>
</evidence>
<name>A0ABQ0CC60_9PROT</name>
<evidence type="ECO:0000313" key="3">
    <source>
        <dbReference type="Proteomes" id="UP001628193"/>
    </source>
</evidence>
<feature type="transmembrane region" description="Helical" evidence="1">
    <location>
        <begin position="435"/>
        <end position="455"/>
    </location>
</feature>
<sequence>MKRFPRVLRDHLPTLLLLLTVTLYAWYQWRTGHLINKPTRDNYLDFVAAPFDWVELLSSIRTIGYPLYLRAHLALFGSEHGIAAVQFFAQLLTGTVFYFALIRFGLPAAGALCAVLPILLLKTFFAKIATDSLALSLVVLTVALLLFINARPLKTNPLLWLLLGLCTAASYHMRPSYLPMILIVPMLGMLLLWIRGPVDGFRVDRRLFKQKLTTYLWVAIAPFFLYCLLRLIVVGHFGLVSFGGYNLVGLTTPQLTRETLPALSPESRPLAEAILHRIGQNPPRPEPGDDQKRLVFGYRIHTAGAWRHYNEYIWRITVPAAEQLHGADPVRVNAALSRLSRELILIHPGDYFRWVVTGVVESLIYVSDRLILSEYTLTILFLIVLWRLYLALKTGTNRFPSQGHHHLGVLSVVALATFLPLTLLVVLVEPPMDRYLRATSIFIQPLLGFLIWQIAYNGWIAWKQPVVTSSNPSLPDKESA</sequence>
<dbReference type="RefSeq" id="WP_420906206.1">
    <property type="nucleotide sequence ID" value="NZ_BAAFGK010000005.1"/>
</dbReference>
<feature type="transmembrane region" description="Helical" evidence="1">
    <location>
        <begin position="375"/>
        <end position="392"/>
    </location>
</feature>
<accession>A0ABQ0CC60</accession>
<keyword evidence="3" id="KW-1185">Reference proteome</keyword>